<dbReference type="Gene3D" id="2.160.20.10">
    <property type="entry name" value="Single-stranded right-handed beta-helix, Pectin lyase-like"/>
    <property type="match status" value="1"/>
</dbReference>
<evidence type="ECO:0000256" key="1">
    <source>
        <dbReference type="ARBA" id="ARBA00004613"/>
    </source>
</evidence>
<dbReference type="SMART" id="SM00912">
    <property type="entry name" value="Haemagg_act"/>
    <property type="match status" value="1"/>
</dbReference>
<dbReference type="RefSeq" id="WP_080148637.1">
    <property type="nucleotide sequence ID" value="NZ_FWEU01000001.1"/>
</dbReference>
<sequence length="4133" mass="425110">MSHPHSPAARFSASLWRSHPMAWAVAVALGSVVAPASQAQQAFSPGWFADRGAAQGAAAQSGRMPNGAPIQFQLPAQQQDAARQKLQQSIDNLGTAAQAIALQQRMQEQARQARREAGFVVADGLGKDGLKVDENPLTRGWINAREATQSLGADGRVQVSIEQTADHAILNWETFNIGGNTTLNFLQNADWAVLNRVNDPAARPSQILGQLKANGTVFVANRNGVVFGNNSQVNVRNLVAAAARISDAQFRDNGLYSVDANTSALTDAVGKIMVERGARITTHEPTSATRGGGYVLLAGHSVEVAGQIDTRRGQTQLAAGDSFVIRRGAGTAQNTASTTRGNEIAPRFVTDSTAGSVRNSGLIQAREGDVTLAGRTVEQAGVAVATTTLNQRGTVHLLSSSSDSKGSVTLATGSTTAVLIEDDGKSTALDSQRDALIKESAEQDKLRGASNSGTFDNLSRLQDRREQSRIEVVSGGDVNFQAGSLAVATGGQVIAEASRRSYLDDGARVDVSGAVGVQVAMESNNVKVKVQGNELRDSPDNRDSGKLISSEVWIDRRQLIEVAAGTGGYEGTRWYAGGGLLEVGGYLDNQGHSISEWAAQGGTVQLAGREVVSHAGSRINLAGGSLDVQSGVVQQSWLRGRDGQLYRLDDAPAEMLYDGLYQGYELKQERWGVTESFRNPLVAPGQRFDNGYTVGRDAGRLLISAPTAVLQGQVDTVAFQGVQQTRRPDQEQDGYAQAQTAAARNAQLWLGRFDNTGRSAVFDSQVRIGELQADTPPWTLQAPVGEAQRNTVWLDGEVLSAQRWGQVDLASAGRIDLDGTLRLQEGGRLGLAASRVSLGGTVQIAGGQVEAGNLLLVLGRPTALLSSGRGALDVAAGARIDLGGGWSNALAAPEGGPAQAWIDGGQLRFNGSHDINVGEGARISVDAGGVIDANGKGRVGKGGSVSLLAASTEVATDGSGRLRIGKDARFSALGNGSGNFTLATGGAVAIGAPGTDASAASLHLQEALFKSGFAGYDIAGHNGLTVEEGTQLQVERPALRLAEGAQQALAREQGVQAWTPSLYEADPTSGRVSQRGGASLTLRAGHLLSTADLRVGKGARIEVDPGQSIELFSAGNLTVAGSLKAAGGRIRLDEAFDPSGVRCDARRERQWTITDGALLDVSGDTVSLPDARRTLRGQVRKGGTIEIGGALDWEDQDNVRHLPPDTFVVVERGARLDASGASALLDIDGSGRTRVDSDGGSIVLRAGNALYLHGELDAAAGGDGARGGTLGVAFGGGTYGRTADGKEVLAPRVISLTQHAAQTASLPARLEYGHAALSVEQVEAGGFDHLALFGDIRAQGDVTLRMDQSLRLQGVNERYLGFVPGNSAGSRLQLAAPYVRLAQGRWWQPAGEGTLRPLEAPFDTGRQHRLEVDADLIDLRDVTWLAGFDQVGLRSSGDIRMLAPVASTSRISTLASPGSIDISAARLYPAARAQGRIVAGVPDIGPSGVPSWQNPDAVLRIHGIAGGAQPAPDSAFGSLELVAATVVQGGTVQAPWGRVQLGGNEFNSNRASRVDLLAGSVTSISGAGLALPFGGTVDGVSWRRNGADFDVLGPGSISIPIGIDIVANAFSGAAGSVLDVSGGGELSGAAFVAGRGGSVDILRHALADANPRYRFSGSDNAVYAIMPGRSGTQAPLGTADGSADPRVGQQIVIAAGVPGLPAGTYTLLPASYALQKGAFRVEVGAESAVGSRQPVATGTGSWRVSGHQAQSLGGGVSPLLTDLVLTPAEVVRRHASYNETAYSAFVQGVAERRGEALRWRPTDAGNLNLVLGDGAGRSAVPAAIFQGLSHFNAGSNDGRGGTLSVNLRTSDGAVLEIATEGDSAGSGSGATIFDSALNAFRPETMLIGGVLRRDATTYSLEGSARHIVVRNGVTLTAQEVLLSAAFGGKGILIEQGAAIDTLTGADPSRVAQPTAPYLVSGGLLAVSNQRLTALSAQGGSAAGPVAIDIGGCVVDCNGQTRLLSAGSINVVTDGALNIGDSVSYGTRQLGLGMSALNLGSAEAIAAASAAGGLPVGMTMNQEVLQRLLRGNTATGAPALEALSLTARDAINVFGSVDLDTREGATGRSSLRSLVLGAPAIHGYGTATDRARIFADTLVWDGTLAGTTLPGGEQTQPAGEAMVGRLGQGQLEINARALELGRAPFTRPSSSVAADRQVLGFAGVTLAASDRMLFSGKGSLDVFQRQGDYVAGSGWQFSGGALDIVTPLLTGSAGAQLAIRNGGTVQLRGAAATAGSDALGAELSITTERVVIDSRVALASGRFEANARQGVALGSNAVLDMAGRKVSLFDVDKYSWGGDVALSSRDGDIVADAASRIDLSARNNRGGRLTVAALGAQGGRVDLAGTLLGAASGRYDAGGTEVPYDGGELVVRARQLQDFSGLNTRLTAGGITGGRTFQLSAGDLVIGDEVKARNVDISVDGGSLLVNGRIDASGEQVGSIRLSARDVLRIDGTLDAHGSALRVDSYGKIIDSPNRAMIELTSASGGLQLGATASMDLRAGTSVAAGSGPGQNDGRARGSIKLNVPRVGSNDAAIDVTSGLRIAGAGDLQVNAFRSYDSAPLASAPDVHGHRPQVINQRWLDTVVDPDNSQWMNAALANAGLQQRTAALGSYRLRPGVQIVARTSSDNPRGDLVVAGDIDLSGYRYGPQSNRLDPARRGFGESAALVLRAEGDINVYGSINDGFAPPPANPDEDGWVLLEGRSSGTPNTAFGGDLIVPGEGVQLQRGTEFRAGATLNYALPFEAVTLPAGTVLPAEMVLSGPLLLPAGTVLGAAVTTGSGQVMAAGTVLAQALALQSGARLGAGFRLRTPAPVAAQVWPAGVALPMAMKLSGALDLHAGAIIPSMTKVELAGDAPVKLRTADASGRQGRNWALAAMLPDGTTSWDLTAVAGADTTAADPRTRRWGSDGSIVLADSHYSTIGTVTTTTEWKGDRIVNLEGSLYWWGDESLAGKSPAEVAEIIGTTEAEICGAGSFCGPAPRLVDKEGSLAWWGDESWVGRPASELGAEMGMSEEEICAAMGYCYGGGTLTEVTTYGKRLGAPAWSVLRTGKGDLALLAAQDVRMKSGFGVYTAGAPTLLGDGNDARFNAARAPKPMNTALLGATQASGSYDAAIAGYQAWYPDQGGNLRVEAGRDIIGDVWAGRSESGTVQRDQAGHSSAAVGSWLWRQGSGTTEGVQTTATSWWINFGTYSTVGAELDATPRMVGFTGFGTLGGGNLSLEAGRHSGVISPMGNALGLLTAPHSSAIVAAVGSTGRVSDGELHLTGGGDLTLRSGGALNPGLRASAQQPEGFLQDLDLNGAVTNLRGSTLLQAARIGGVSAIQSSYGTLGLKNPFVADAPVAMAGPVLILGDSTALVQARGDVVLGSAADPGRVPVANFNDILLDDGSHASGSSWFSLWTQRTALDLFSAGGNLSPGLVGTQHASGSNQGREVIDISPSDGDVILNYWLYPSRFSAVAASGNINLASLRASGATLGAQDVILLAPSASGRLEVLAGGSILAAEQATQIVRSSSDARVPGPFDPGFIARGPGNAGTVRSNVSVDGGRADPEAVLPYFAFGPNTALGALLPTTPTVASRFYAVAGDIIGLGSGSRRQLSRDTGNNGRTVFDWYEAGSAVQLRAGRDVINANVTALNTSSTDISGIDAGRDIIRSNLTVAGPGNVEVSAGRQLRQEEAGSIVSLGGIVQGDTRPGASIAVTAGNQHLDFDALRARYLDPAALADPAQSLASQPGKAVKIYDKELKQWLQQRFGLAADGAGALAVFDALPKEQQRIFLRQVYYAELREGGREYTNAEGPRFGSYLRGREAIATLMPDKDANGATINRTGDIVMYGGSGVRTEAGGNIELMAPGGQIVVGVQGVVPPASAGLVTQGQGDIRLFSQDSVLLGLSRVMTTFGGDILAWSEQGDINAGRGSQTTLLYTPPRRVYDTWGNVILSPQAPASGAGIATLNPIAEVAPGDVDLIAPLGTIDAGEAGIRVSGNINLAALQVLNAANIQVQGDSKGLPVLASVNVNALASASAAANSASQAAQDVMRKSQDDARRNQPSVISVQILGFGNASSSIDPPTRGNTAAATGYDVNSAFQFPQAGADAGKQQVQ</sequence>
<keyword evidence="2" id="KW-0964">Secreted</keyword>
<dbReference type="InterPro" id="IPR021026">
    <property type="entry name" value="Filamn_hemagglutn_DUF3739"/>
</dbReference>
<dbReference type="SUPFAM" id="SSF51126">
    <property type="entry name" value="Pectin lyase-like"/>
    <property type="match status" value="1"/>
</dbReference>
<dbReference type="Proteomes" id="UP000191133">
    <property type="component" value="Unassembled WGS sequence"/>
</dbReference>
<reference evidence="6" key="1">
    <citation type="submission" date="2016-10" db="EMBL/GenBank/DDBJ databases">
        <authorList>
            <person name="Varghese N."/>
        </authorList>
    </citation>
    <scope>NUCLEOTIDE SEQUENCE [LARGE SCALE GENOMIC DNA]</scope>
    <source>
        <strain evidence="6">92MFCol6.1</strain>
    </source>
</reference>
<dbReference type="PANTHER" id="PTHR12338">
    <property type="entry name" value="AUTOTRANSPORTER"/>
    <property type="match status" value="1"/>
</dbReference>
<feature type="domain" description="Filamentous haemagglutinin FhaB/tRNA nuclease CdiA-like TPS" evidence="4">
    <location>
        <begin position="134"/>
        <end position="249"/>
    </location>
</feature>
<comment type="subcellular location">
    <subcellularLocation>
        <location evidence="1">Secreted</location>
    </subcellularLocation>
</comment>
<organism evidence="5 6">
    <name type="scientific">Stenotrophomonas indicatrix</name>
    <dbReference type="NCBI Taxonomy" id="2045451"/>
    <lineage>
        <taxon>Bacteria</taxon>
        <taxon>Pseudomonadati</taxon>
        <taxon>Pseudomonadota</taxon>
        <taxon>Gammaproteobacteria</taxon>
        <taxon>Lysobacterales</taxon>
        <taxon>Lysobacteraceae</taxon>
        <taxon>Stenotrophomonas</taxon>
    </lineage>
</organism>
<name>A0A1W1GUX2_9GAMM</name>
<evidence type="ECO:0000313" key="5">
    <source>
        <dbReference type="EMBL" id="SLM23147.1"/>
    </source>
</evidence>
<proteinExistence type="predicted"/>
<protein>
    <submittedName>
        <fullName evidence="5">Filamentous hemagglutinin family N-terminal domain-containing protein</fullName>
    </submittedName>
</protein>
<dbReference type="InterPro" id="IPR008638">
    <property type="entry name" value="FhaB/CdiA-like_TPS"/>
</dbReference>
<dbReference type="PANTHER" id="PTHR12338:SF8">
    <property type="entry name" value="HEME_HEMOPEXIN-BINDING PROTEIN"/>
    <property type="match status" value="1"/>
</dbReference>
<dbReference type="InterPro" id="IPR050909">
    <property type="entry name" value="Bact_Autotransporter_VF"/>
</dbReference>
<evidence type="ECO:0000256" key="3">
    <source>
        <dbReference type="ARBA" id="ARBA00022729"/>
    </source>
</evidence>
<evidence type="ECO:0000313" key="6">
    <source>
        <dbReference type="Proteomes" id="UP000191133"/>
    </source>
</evidence>
<evidence type="ECO:0000259" key="4">
    <source>
        <dbReference type="SMART" id="SM00912"/>
    </source>
</evidence>
<dbReference type="Pfam" id="PF05860">
    <property type="entry name" value="TPS"/>
    <property type="match status" value="1"/>
</dbReference>
<gene>
    <name evidence="5" type="ORF">SAMN04488690_0834</name>
</gene>
<dbReference type="Pfam" id="PF12545">
    <property type="entry name" value="DUF3739"/>
    <property type="match status" value="1"/>
</dbReference>
<dbReference type="InterPro" id="IPR011050">
    <property type="entry name" value="Pectin_lyase_fold/virulence"/>
</dbReference>
<dbReference type="GO" id="GO:0005576">
    <property type="term" value="C:extracellular region"/>
    <property type="evidence" value="ECO:0007669"/>
    <property type="project" value="UniProtKB-SubCell"/>
</dbReference>
<accession>A0A1W1GUX2</accession>
<dbReference type="InterPro" id="IPR012334">
    <property type="entry name" value="Pectin_lyas_fold"/>
</dbReference>
<keyword evidence="3" id="KW-0732">Signal</keyword>
<dbReference type="EMBL" id="FWEU01000001">
    <property type="protein sequence ID" value="SLM23147.1"/>
    <property type="molecule type" value="Genomic_DNA"/>
</dbReference>
<dbReference type="NCBIfam" id="TIGR01901">
    <property type="entry name" value="adhes_NPXG"/>
    <property type="match status" value="1"/>
</dbReference>
<evidence type="ECO:0000256" key="2">
    <source>
        <dbReference type="ARBA" id="ARBA00022525"/>
    </source>
</evidence>